<gene>
    <name evidence="6" type="ORF">B9G98_00508</name>
</gene>
<evidence type="ECO:0000256" key="3">
    <source>
        <dbReference type="PROSITE-ProRule" id="PRU00169"/>
    </source>
</evidence>
<dbReference type="OrthoDB" id="21225at2759"/>
<evidence type="ECO:0000259" key="5">
    <source>
        <dbReference type="PROSITE" id="PS50110"/>
    </source>
</evidence>
<dbReference type="GeneID" id="36514257"/>
<dbReference type="STRING" id="45607.A0A2T0FD06"/>
<dbReference type="Gene3D" id="3.40.50.2300">
    <property type="match status" value="1"/>
</dbReference>
<protein>
    <submittedName>
        <fullName evidence="6">Oxidative stress response two-component system protein SSK1</fullName>
    </submittedName>
</protein>
<feature type="region of interest" description="Disordered" evidence="4">
    <location>
        <begin position="277"/>
        <end position="313"/>
    </location>
</feature>
<dbReference type="GO" id="GO:0006950">
    <property type="term" value="P:response to stress"/>
    <property type="evidence" value="ECO:0007669"/>
    <property type="project" value="UniProtKB-ARBA"/>
</dbReference>
<dbReference type="CDD" id="cd17546">
    <property type="entry name" value="REC_hyHK_CKI1_RcsC-like"/>
    <property type="match status" value="1"/>
</dbReference>
<keyword evidence="2" id="KW-0902">Two-component regulatory system</keyword>
<accession>A0A2T0FD06</accession>
<dbReference type="PROSITE" id="PS50110">
    <property type="entry name" value="RESPONSE_REGULATORY"/>
    <property type="match status" value="1"/>
</dbReference>
<sequence length="606" mass="64781">MSDARVSDARAWPNAQVSMSQSSLASSPSNQGTLPGRAGRPDSALLQATAAATAASKSRPQLKVTTSQANIAAVQPGPRRIWVKRAGMTPTSLLVEADDLVDDLKMKILAKYPTSLLRTCDPADLVVSIPGDIAKMLRTPVSTASFASPSVAQRKLSSSSNSRPRAQSITTGKTFKSPLASPQLPCAIELEPDELIVPLIDKYFPDGMSMSEALDISPTSIPSGQSGTSSLAPAGPLSRAGSLATLSRARCPTSMAPPPLLSQTQTAAAAAAAAAKPKLISSPSSTQLVKRAVGSQPEKKPTDQAQSAGASGGVLLLPRQLTLSMKKEVTADSEPVSPAHTETKDSEKQDGSKKEDQKQEGLLELRQMYKKLPSAQASVVVPQVNVLIVEDNEINQKILETALRRNKVRCSIAKNGRDAVAKWREGGFHIILMDLQLPVMSGLEASKEIRRLETVNRIGAFSATSDSKNPPAQEQDKIDHKLFKSPVIIVALTASSSAEDRSEALRAGCNDFLTKPVNLEWLQQKLLEWGCMQALIDFEGWKNWYVLESGTPKAGNSLFRKTVTAPSAPNEIPRPQSPRAPSVGRSGRALERNAPRSRSSSTRRSK</sequence>
<dbReference type="RefSeq" id="XP_024662834.1">
    <property type="nucleotide sequence ID" value="XM_024807066.1"/>
</dbReference>
<name>A0A2T0FD06_9ASCO</name>
<dbReference type="PANTHER" id="PTHR45339:SF1">
    <property type="entry name" value="HYBRID SIGNAL TRANSDUCTION HISTIDINE KINASE J"/>
    <property type="match status" value="1"/>
</dbReference>
<dbReference type="Pfam" id="PF00072">
    <property type="entry name" value="Response_reg"/>
    <property type="match status" value="1"/>
</dbReference>
<feature type="compositionally biased region" description="Polar residues" evidence="4">
    <location>
        <begin position="163"/>
        <end position="174"/>
    </location>
</feature>
<feature type="region of interest" description="Disordered" evidence="4">
    <location>
        <begin position="1"/>
        <end position="42"/>
    </location>
</feature>
<feature type="modified residue" description="4-aspartylphosphate" evidence="3">
    <location>
        <position position="434"/>
    </location>
</feature>
<feature type="region of interest" description="Disordered" evidence="4">
    <location>
        <begin position="214"/>
        <end position="236"/>
    </location>
</feature>
<evidence type="ECO:0000313" key="6">
    <source>
        <dbReference type="EMBL" id="PRT52888.1"/>
    </source>
</evidence>
<evidence type="ECO:0000256" key="4">
    <source>
        <dbReference type="SAM" id="MobiDB-lite"/>
    </source>
</evidence>
<feature type="region of interest" description="Disordered" evidence="4">
    <location>
        <begin position="563"/>
        <end position="606"/>
    </location>
</feature>
<proteinExistence type="predicted"/>
<feature type="domain" description="Response regulatory" evidence="5">
    <location>
        <begin position="385"/>
        <end position="530"/>
    </location>
</feature>
<dbReference type="EMBL" id="NDIQ01000001">
    <property type="protein sequence ID" value="PRT52888.1"/>
    <property type="molecule type" value="Genomic_DNA"/>
</dbReference>
<dbReference type="InterPro" id="IPR001789">
    <property type="entry name" value="Sig_transdc_resp-reg_receiver"/>
</dbReference>
<dbReference type="Proteomes" id="UP000238350">
    <property type="component" value="Unassembled WGS sequence"/>
</dbReference>
<feature type="compositionally biased region" description="Low complexity" evidence="4">
    <location>
        <begin position="18"/>
        <end position="29"/>
    </location>
</feature>
<keyword evidence="1 3" id="KW-0597">Phosphoprotein</keyword>
<dbReference type="AlphaFoldDB" id="A0A2T0FD06"/>
<dbReference type="GO" id="GO:0000156">
    <property type="term" value="F:phosphorelay response regulator activity"/>
    <property type="evidence" value="ECO:0007669"/>
    <property type="project" value="UniProtKB-ARBA"/>
</dbReference>
<evidence type="ECO:0000256" key="2">
    <source>
        <dbReference type="ARBA" id="ARBA00023012"/>
    </source>
</evidence>
<evidence type="ECO:0000313" key="7">
    <source>
        <dbReference type="Proteomes" id="UP000238350"/>
    </source>
</evidence>
<feature type="region of interest" description="Disordered" evidence="4">
    <location>
        <begin position="328"/>
        <end position="358"/>
    </location>
</feature>
<feature type="compositionally biased region" description="Basic and acidic residues" evidence="4">
    <location>
        <begin position="341"/>
        <end position="358"/>
    </location>
</feature>
<dbReference type="SMART" id="SM00448">
    <property type="entry name" value="REC"/>
    <property type="match status" value="1"/>
</dbReference>
<organism evidence="6 7">
    <name type="scientific">Wickerhamiella sorbophila</name>
    <dbReference type="NCBI Taxonomy" id="45607"/>
    <lineage>
        <taxon>Eukaryota</taxon>
        <taxon>Fungi</taxon>
        <taxon>Dikarya</taxon>
        <taxon>Ascomycota</taxon>
        <taxon>Saccharomycotina</taxon>
        <taxon>Dipodascomycetes</taxon>
        <taxon>Dipodascales</taxon>
        <taxon>Trichomonascaceae</taxon>
        <taxon>Wickerhamiella</taxon>
    </lineage>
</organism>
<evidence type="ECO:0000256" key="1">
    <source>
        <dbReference type="ARBA" id="ARBA00022553"/>
    </source>
</evidence>
<feature type="region of interest" description="Disordered" evidence="4">
    <location>
        <begin position="148"/>
        <end position="174"/>
    </location>
</feature>
<dbReference type="PANTHER" id="PTHR45339">
    <property type="entry name" value="HYBRID SIGNAL TRANSDUCTION HISTIDINE KINASE J"/>
    <property type="match status" value="1"/>
</dbReference>
<dbReference type="SUPFAM" id="SSF52172">
    <property type="entry name" value="CheY-like"/>
    <property type="match status" value="1"/>
</dbReference>
<keyword evidence="7" id="KW-1185">Reference proteome</keyword>
<feature type="compositionally biased region" description="Polar residues" evidence="4">
    <location>
        <begin position="217"/>
        <end position="231"/>
    </location>
</feature>
<reference evidence="6 7" key="1">
    <citation type="submission" date="2017-04" db="EMBL/GenBank/DDBJ databases">
        <title>Genome sequencing of [Candida] sorbophila.</title>
        <authorList>
            <person name="Ahn J.O."/>
        </authorList>
    </citation>
    <scope>NUCLEOTIDE SEQUENCE [LARGE SCALE GENOMIC DNA]</scope>
    <source>
        <strain evidence="6 7">DS02</strain>
    </source>
</reference>
<comment type="caution">
    <text evidence="6">The sequence shown here is derived from an EMBL/GenBank/DDBJ whole genome shotgun (WGS) entry which is preliminary data.</text>
</comment>
<dbReference type="FunFam" id="3.40.50.2300:FF:000146">
    <property type="entry name" value="Putative two-component response regulator SSK1p"/>
    <property type="match status" value="1"/>
</dbReference>
<dbReference type="InterPro" id="IPR011006">
    <property type="entry name" value="CheY-like_superfamily"/>
</dbReference>